<keyword evidence="3" id="KW-0255">Endonuclease</keyword>
<feature type="domain" description="Restriction system protein Mrr-like N-terminal" evidence="2">
    <location>
        <begin position="8"/>
        <end position="88"/>
    </location>
</feature>
<dbReference type="PANTHER" id="PTHR30015:SF7">
    <property type="entry name" value="TYPE IV METHYL-DIRECTED RESTRICTION ENZYME ECOKMRR"/>
    <property type="match status" value="1"/>
</dbReference>
<dbReference type="InterPro" id="IPR007560">
    <property type="entry name" value="Restrct_endonuc_IV_Mrr"/>
</dbReference>
<reference evidence="3 4" key="1">
    <citation type="submission" date="2024-09" db="EMBL/GenBank/DDBJ databases">
        <authorList>
            <person name="Sun Q."/>
            <person name="Mori K."/>
        </authorList>
    </citation>
    <scope>NUCLEOTIDE SEQUENCE [LARGE SCALE GENOMIC DNA]</scope>
    <source>
        <strain evidence="3 4">CECT 7908</strain>
    </source>
</reference>
<dbReference type="InterPro" id="IPR011856">
    <property type="entry name" value="tRNA_endonuc-like_dom_sf"/>
</dbReference>
<dbReference type="Pfam" id="PF14338">
    <property type="entry name" value="Mrr_N"/>
    <property type="match status" value="1"/>
</dbReference>
<dbReference type="EC" id="3.1.21.-" evidence="3"/>
<keyword evidence="3" id="KW-0540">Nuclease</keyword>
<dbReference type="GO" id="GO:0004519">
    <property type="term" value="F:endonuclease activity"/>
    <property type="evidence" value="ECO:0007669"/>
    <property type="project" value="UniProtKB-KW"/>
</dbReference>
<keyword evidence="4" id="KW-1185">Reference proteome</keyword>
<evidence type="ECO:0000259" key="1">
    <source>
        <dbReference type="Pfam" id="PF04471"/>
    </source>
</evidence>
<dbReference type="PANTHER" id="PTHR30015">
    <property type="entry name" value="MRR RESTRICTION SYSTEM PROTEIN"/>
    <property type="match status" value="1"/>
</dbReference>
<dbReference type="Pfam" id="PF04471">
    <property type="entry name" value="Mrr_cat"/>
    <property type="match status" value="1"/>
</dbReference>
<accession>A0ABV5FIG1</accession>
<dbReference type="InterPro" id="IPR025745">
    <property type="entry name" value="Mrr-like_N_dom"/>
</dbReference>
<feature type="domain" description="Restriction endonuclease type IV Mrr" evidence="1">
    <location>
        <begin position="141"/>
        <end position="261"/>
    </location>
</feature>
<evidence type="ECO:0000259" key="2">
    <source>
        <dbReference type="Pfam" id="PF14338"/>
    </source>
</evidence>
<sequence>MKGPEFLKYINPVLTTLQSNGGAGNSSDVIEQIIDKLGITETELEETTSSGQSRIRNQIQWARFYLFKAGLIDNTQRGIWRLTKEGLDKKLSHNDDVYDLFKRVQDSVKKTSSSKSQKAQPKFEDIATEDEEHSIDLINIIQNLTPSGFEKLCKRLLTEIGINEIVITGGSGDKGIDGKGIVKLNDVVGLNIVFQCKRYKETVSPHHVRDFRGAMQGRGEKGLIITTGRFTKEAKSEAKSEANRDGVTPIELIDGDRLVELFEKYQLGLKPVTVFEIDQEFFKSFN</sequence>
<dbReference type="InterPro" id="IPR052906">
    <property type="entry name" value="Type_IV_Methyl-Rstrct_Enzyme"/>
</dbReference>
<comment type="caution">
    <text evidence="3">The sequence shown here is derived from an EMBL/GenBank/DDBJ whole genome shotgun (WGS) entry which is preliminary data.</text>
</comment>
<dbReference type="GO" id="GO:0016787">
    <property type="term" value="F:hydrolase activity"/>
    <property type="evidence" value="ECO:0007669"/>
    <property type="project" value="UniProtKB-KW"/>
</dbReference>
<dbReference type="SUPFAM" id="SSF52980">
    <property type="entry name" value="Restriction endonuclease-like"/>
    <property type="match status" value="1"/>
</dbReference>
<evidence type="ECO:0000313" key="4">
    <source>
        <dbReference type="Proteomes" id="UP001589589"/>
    </source>
</evidence>
<keyword evidence="3" id="KW-0378">Hydrolase</keyword>
<proteinExistence type="predicted"/>
<dbReference type="RefSeq" id="WP_290266188.1">
    <property type="nucleotide sequence ID" value="NZ_JAUFQQ010000005.1"/>
</dbReference>
<dbReference type="InterPro" id="IPR011335">
    <property type="entry name" value="Restrct_endonuc-II-like"/>
</dbReference>
<evidence type="ECO:0000313" key="3">
    <source>
        <dbReference type="EMBL" id="MFB9063324.1"/>
    </source>
</evidence>
<dbReference type="Proteomes" id="UP001589589">
    <property type="component" value="Unassembled WGS sequence"/>
</dbReference>
<dbReference type="Gene3D" id="3.40.1350.10">
    <property type="match status" value="1"/>
</dbReference>
<gene>
    <name evidence="3" type="ORF">ACFFUQ_04755</name>
</gene>
<protein>
    <submittedName>
        <fullName evidence="3">Restriction endonuclease</fullName>
        <ecNumber evidence="3">3.1.21.-</ecNumber>
    </submittedName>
</protein>
<dbReference type="EMBL" id="JBHMEX010000013">
    <property type="protein sequence ID" value="MFB9063324.1"/>
    <property type="molecule type" value="Genomic_DNA"/>
</dbReference>
<organism evidence="3 4">
    <name type="scientific">Flavobacterium branchiarum</name>
    <dbReference type="NCBI Taxonomy" id="1114870"/>
    <lineage>
        <taxon>Bacteria</taxon>
        <taxon>Pseudomonadati</taxon>
        <taxon>Bacteroidota</taxon>
        <taxon>Flavobacteriia</taxon>
        <taxon>Flavobacteriales</taxon>
        <taxon>Flavobacteriaceae</taxon>
        <taxon>Flavobacterium</taxon>
    </lineage>
</organism>
<name>A0ABV5FIG1_9FLAO</name>